<evidence type="ECO:0000256" key="1">
    <source>
        <dbReference type="ARBA" id="ARBA00012513"/>
    </source>
</evidence>
<dbReference type="FunFam" id="1.10.510.10:FF:000024">
    <property type="entry name" value="Probable serine/threonine-protein kinase cot-1"/>
    <property type="match status" value="1"/>
</dbReference>
<feature type="compositionally biased region" description="Polar residues" evidence="12">
    <location>
        <begin position="775"/>
        <end position="784"/>
    </location>
</feature>
<dbReference type="PROSITE" id="PS00108">
    <property type="entry name" value="PROTEIN_KINASE_ST"/>
    <property type="match status" value="1"/>
</dbReference>
<evidence type="ECO:0000259" key="14">
    <source>
        <dbReference type="PROSITE" id="PS51285"/>
    </source>
</evidence>
<keyword evidence="2" id="KW-0723">Serine/threonine-protein kinase</keyword>
<keyword evidence="15" id="KW-1185">Reference proteome</keyword>
<feature type="domain" description="AGC-kinase C-terminal" evidence="14">
    <location>
        <begin position="380"/>
        <end position="507"/>
    </location>
</feature>
<evidence type="ECO:0000256" key="10">
    <source>
        <dbReference type="PROSITE-ProRule" id="PRU10141"/>
    </source>
</evidence>
<dbReference type="PANTHER" id="PTHR22988">
    <property type="entry name" value="MYOTONIC DYSTROPHY S/T KINASE-RELATED"/>
    <property type="match status" value="1"/>
</dbReference>
<evidence type="ECO:0000256" key="6">
    <source>
        <dbReference type="ARBA" id="ARBA00022777"/>
    </source>
</evidence>
<accession>A0AA85EQP5</accession>
<dbReference type="InterPro" id="IPR011009">
    <property type="entry name" value="Kinase-like_dom_sf"/>
</dbReference>
<evidence type="ECO:0000256" key="4">
    <source>
        <dbReference type="ARBA" id="ARBA00022679"/>
    </source>
</evidence>
<evidence type="ECO:0000313" key="16">
    <source>
        <dbReference type="WBParaSite" id="SRDH1_18980.1"/>
    </source>
</evidence>
<dbReference type="PROSITE" id="PS00107">
    <property type="entry name" value="PROTEIN_KINASE_ATP"/>
    <property type="match status" value="1"/>
</dbReference>
<protein>
    <recommendedName>
        <fullName evidence="1">non-specific serine/threonine protein kinase</fullName>
        <ecNumber evidence="1">2.7.11.1</ecNumber>
    </recommendedName>
</protein>
<evidence type="ECO:0000256" key="11">
    <source>
        <dbReference type="SAM" id="Coils"/>
    </source>
</evidence>
<dbReference type="GO" id="GO:0005737">
    <property type="term" value="C:cytoplasm"/>
    <property type="evidence" value="ECO:0007669"/>
    <property type="project" value="TreeGrafter"/>
</dbReference>
<feature type="compositionally biased region" description="Low complexity" evidence="12">
    <location>
        <begin position="1079"/>
        <end position="1089"/>
    </location>
</feature>
<keyword evidence="6" id="KW-0418">Kinase</keyword>
<feature type="compositionally biased region" description="Low complexity" evidence="12">
    <location>
        <begin position="1383"/>
        <end position="1395"/>
    </location>
</feature>
<comment type="catalytic activity">
    <reaction evidence="8">
        <text>L-threonyl-[protein] + ATP = O-phospho-L-threonyl-[protein] + ADP + H(+)</text>
        <dbReference type="Rhea" id="RHEA:46608"/>
        <dbReference type="Rhea" id="RHEA-COMP:11060"/>
        <dbReference type="Rhea" id="RHEA-COMP:11605"/>
        <dbReference type="ChEBI" id="CHEBI:15378"/>
        <dbReference type="ChEBI" id="CHEBI:30013"/>
        <dbReference type="ChEBI" id="CHEBI:30616"/>
        <dbReference type="ChEBI" id="CHEBI:61977"/>
        <dbReference type="ChEBI" id="CHEBI:456216"/>
        <dbReference type="EC" id="2.7.11.1"/>
    </reaction>
</comment>
<dbReference type="InterPro" id="IPR050839">
    <property type="entry name" value="Rho-assoc_Ser/Thr_Kinase"/>
</dbReference>
<keyword evidence="7 10" id="KW-0067">ATP-binding</keyword>
<dbReference type="GO" id="GO:0005524">
    <property type="term" value="F:ATP binding"/>
    <property type="evidence" value="ECO:0007669"/>
    <property type="project" value="UniProtKB-UniRule"/>
</dbReference>
<feature type="compositionally biased region" description="Low complexity" evidence="12">
    <location>
        <begin position="1690"/>
        <end position="1706"/>
    </location>
</feature>
<dbReference type="InterPro" id="IPR046349">
    <property type="entry name" value="C1-like_sf"/>
</dbReference>
<dbReference type="SUPFAM" id="SSF56112">
    <property type="entry name" value="Protein kinase-like (PK-like)"/>
    <property type="match status" value="1"/>
</dbReference>
<feature type="region of interest" description="Disordered" evidence="12">
    <location>
        <begin position="1690"/>
        <end position="1721"/>
    </location>
</feature>
<dbReference type="SUPFAM" id="SSF57889">
    <property type="entry name" value="Cysteine-rich domain"/>
    <property type="match status" value="1"/>
</dbReference>
<dbReference type="InterPro" id="IPR011993">
    <property type="entry name" value="PH-like_dom_sf"/>
</dbReference>
<name>A0AA85EQP5_9TREM</name>
<dbReference type="Pfam" id="PF00069">
    <property type="entry name" value="Pkinase"/>
    <property type="match status" value="1"/>
</dbReference>
<dbReference type="PROSITE" id="PS50011">
    <property type="entry name" value="PROTEIN_KINASE_DOM"/>
    <property type="match status" value="1"/>
</dbReference>
<feature type="region of interest" description="Disordered" evidence="12">
    <location>
        <begin position="1333"/>
        <end position="1425"/>
    </location>
</feature>
<reference evidence="16" key="2">
    <citation type="submission" date="2023-11" db="UniProtKB">
        <authorList>
            <consortium name="WormBaseParasite"/>
        </authorList>
    </citation>
    <scope>IDENTIFICATION</scope>
</reference>
<feature type="compositionally biased region" description="Low complexity" evidence="12">
    <location>
        <begin position="1333"/>
        <end position="1347"/>
    </location>
</feature>
<evidence type="ECO:0000256" key="3">
    <source>
        <dbReference type="ARBA" id="ARBA00022553"/>
    </source>
</evidence>
<dbReference type="Proteomes" id="UP000050792">
    <property type="component" value="Unassembled WGS sequence"/>
</dbReference>
<keyword evidence="11" id="KW-0175">Coiled coil</keyword>
<organism evidence="15 16">
    <name type="scientific">Schistosoma rodhaini</name>
    <dbReference type="NCBI Taxonomy" id="6188"/>
    <lineage>
        <taxon>Eukaryota</taxon>
        <taxon>Metazoa</taxon>
        <taxon>Spiralia</taxon>
        <taxon>Lophotrochozoa</taxon>
        <taxon>Platyhelminthes</taxon>
        <taxon>Trematoda</taxon>
        <taxon>Digenea</taxon>
        <taxon>Strigeidida</taxon>
        <taxon>Schistosomatoidea</taxon>
        <taxon>Schistosomatidae</taxon>
        <taxon>Schistosoma</taxon>
    </lineage>
</organism>
<evidence type="ECO:0000256" key="9">
    <source>
        <dbReference type="ARBA" id="ARBA00048679"/>
    </source>
</evidence>
<dbReference type="InterPro" id="IPR000719">
    <property type="entry name" value="Prot_kinase_dom"/>
</dbReference>
<feature type="compositionally biased region" description="Low complexity" evidence="12">
    <location>
        <begin position="748"/>
        <end position="766"/>
    </location>
</feature>
<proteinExistence type="predicted"/>
<evidence type="ECO:0000313" key="15">
    <source>
        <dbReference type="Proteomes" id="UP000050792"/>
    </source>
</evidence>
<dbReference type="SMART" id="SM00220">
    <property type="entry name" value="S_TKc"/>
    <property type="match status" value="1"/>
</dbReference>
<dbReference type="Gene3D" id="3.30.200.20">
    <property type="entry name" value="Phosphorylase Kinase, domain 1"/>
    <property type="match status" value="1"/>
</dbReference>
<reference evidence="15" key="1">
    <citation type="submission" date="2022-06" db="EMBL/GenBank/DDBJ databases">
        <authorList>
            <person name="Berger JAMES D."/>
            <person name="Berger JAMES D."/>
        </authorList>
    </citation>
    <scope>NUCLEOTIDE SEQUENCE [LARGE SCALE GENOMIC DNA]</scope>
</reference>
<dbReference type="WBParaSite" id="SRDH1_18980.1">
    <property type="protein sequence ID" value="SRDH1_18980.1"/>
    <property type="gene ID" value="SRDH1_18980"/>
</dbReference>
<dbReference type="Gene3D" id="2.30.29.30">
    <property type="entry name" value="Pleckstrin-homology domain (PH domain)/Phosphotyrosine-binding domain (PTB)"/>
    <property type="match status" value="1"/>
</dbReference>
<evidence type="ECO:0000256" key="12">
    <source>
        <dbReference type="SAM" id="MobiDB-lite"/>
    </source>
</evidence>
<dbReference type="InterPro" id="IPR017441">
    <property type="entry name" value="Protein_kinase_ATP_BS"/>
</dbReference>
<feature type="binding site" evidence="10">
    <location>
        <position position="122"/>
    </location>
    <ligand>
        <name>ATP</name>
        <dbReference type="ChEBI" id="CHEBI:30616"/>
    </ligand>
</feature>
<keyword evidence="3" id="KW-0597">Phosphoprotein</keyword>
<keyword evidence="4" id="KW-0808">Transferase</keyword>
<feature type="compositionally biased region" description="Low complexity" evidence="12">
    <location>
        <begin position="1409"/>
        <end position="1423"/>
    </location>
</feature>
<dbReference type="FunFam" id="3.30.200.20:FF:000042">
    <property type="entry name" value="Aurora kinase A"/>
    <property type="match status" value="1"/>
</dbReference>
<dbReference type="GO" id="GO:0031032">
    <property type="term" value="P:actomyosin structure organization"/>
    <property type="evidence" value="ECO:0007669"/>
    <property type="project" value="TreeGrafter"/>
</dbReference>
<feature type="region of interest" description="Disordered" evidence="12">
    <location>
        <begin position="748"/>
        <end position="784"/>
    </location>
</feature>
<dbReference type="Gene3D" id="3.30.60.20">
    <property type="match status" value="1"/>
</dbReference>
<keyword evidence="5 10" id="KW-0547">Nucleotide-binding</keyword>
<feature type="domain" description="Protein kinase" evidence="13">
    <location>
        <begin position="93"/>
        <end position="358"/>
    </location>
</feature>
<feature type="compositionally biased region" description="Polar residues" evidence="12">
    <location>
        <begin position="1707"/>
        <end position="1721"/>
    </location>
</feature>
<dbReference type="GO" id="GO:0005856">
    <property type="term" value="C:cytoskeleton"/>
    <property type="evidence" value="ECO:0007669"/>
    <property type="project" value="TreeGrafter"/>
</dbReference>
<dbReference type="CDD" id="cd20813">
    <property type="entry name" value="C1_ROCK"/>
    <property type="match status" value="1"/>
</dbReference>
<evidence type="ECO:0000256" key="7">
    <source>
        <dbReference type="ARBA" id="ARBA00022840"/>
    </source>
</evidence>
<evidence type="ECO:0000256" key="5">
    <source>
        <dbReference type="ARBA" id="ARBA00022741"/>
    </source>
</evidence>
<dbReference type="PANTHER" id="PTHR22988:SF71">
    <property type="entry name" value="CITRON RHO-INTERACTING KINASE"/>
    <property type="match status" value="1"/>
</dbReference>
<feature type="compositionally biased region" description="Polar residues" evidence="12">
    <location>
        <begin position="439"/>
        <end position="453"/>
    </location>
</feature>
<feature type="region of interest" description="Disordered" evidence="12">
    <location>
        <begin position="1766"/>
        <end position="1825"/>
    </location>
</feature>
<dbReference type="InterPro" id="IPR000961">
    <property type="entry name" value="AGC-kinase_C"/>
</dbReference>
<evidence type="ECO:0000256" key="2">
    <source>
        <dbReference type="ARBA" id="ARBA00022527"/>
    </source>
</evidence>
<dbReference type="PROSITE" id="PS51285">
    <property type="entry name" value="AGC_KINASE_CTER"/>
    <property type="match status" value="1"/>
</dbReference>
<feature type="coiled-coil region" evidence="11">
    <location>
        <begin position="997"/>
        <end position="1031"/>
    </location>
</feature>
<sequence>MLVIMNKSCLNLSEFRTDQYIDIKERLVALEKHLSDPFSDFYVERLLDVVVACVTECTKTVKSVKNENMLAFLQRFLNVAVCLQSYRRKPEDFSFISSLGHGAFGRVQLVREITTGRVCAMKVLKKSRMLAQHTDYWAEKEIMSHGESPWIVQLYYAYQDLKNLYMVMEYVPGGNLVSWMDEVEFMSEAACRFYAAETILALIDLHAMGFIHRDLKPDNLLLDAGGHLKLADFGTAIRVDPETSLIHCDAAVGTPDYLSPEVLLSQGIGGGSYGFEVDWWALGVVIYEMLYGVTPFYSETLVNTYANIMNHANSLKFPENVNVSDTCLDFMKKLLCDRTQRLGSQAHCLSEVYNHPWFSIDWIQSQQTDGHLDSMDISIADWTWSNIRACRAPFQPHLRSETDTSYFQPETDDEDDELMVDGENVVDKDPSKYGRNNGHDSQPTDVINNNNNGKCKDAARGGDFPESSDSDHKYSGRCSDSLLELPGSQFAFAGFSFSSTHPHHLALLNGLHSTPLRGSNLIASASSSDLLKNSDDNNNSNKLDAAQLDKSMNHRLQENKCDNCKNSLLKSNGDVSSINKLLINNENENVMDSNIVNHAKCESQLAGLRIQLDDALTLSDAHLSEISSLTIQLEQANARYLELENKISLQEINFKKVHEEMERQLENAHAEAAKNRSCLEAEIIKWKSLAQSEEAARQSAETAGSIAVATATAQLARRAVEAVDRLGRSGARNSLSCVAVSPNAVVTSDPSNLLNSNSNLDLNNLSDHSDIDMPETNQSSLDNPNTATELLINRMEEVAKRAHRAEIATQEAVDQLEAEKHFSRLYKETCAEKTDQLNEKVRELELLHEHYAKSCKANQRACEKYEAALRALNEEQQKSARYLEAAQNAKESAHAATQRAACASSEVAQLRIELERMTQAYRKEQTKCAATVNKLTEVMSGKNPDTLELMWLASFQQQEQEAGGRTVSPFSLGSNSARNKVANLKGLGQQKRMTLQLNQRHKENKRLISEINRLNDELSILRKEYEKKLHSNELHTMSMELELASLREQLHTISITNSLSQQGIDNNESIGLSRHHNHQNPPSHQQSNQYCHRNNTPLNKSVLTSDIPSSITNNDNNIITNINNDNNVDCDLTLSKSFGATRSTSTVPPTPHSSVSQESGVKYPIINNHGTTTNNNNSSHLKPLNNTCSLNNTRNSTEMLSSYTSPTIDDHLVSDFKFYGILEVGPKRGKRNKLHWESCFAQLSRTHLMLWDIPSDLCKRVHELQNKYLVVSNFVASTISSNINNLSVRLEMPLNSLYHVRSVNSCDVCHERVEDLPRVFQIIYDRQYLSNSTSITNKNNASNNNNIYTGGMKQSSSGNVVSNVGKMSNTSPSGDSAFQPRKSSFGSSALFSTSSPHPSNSRRVVRTDSLSSSHPHSVSNTSNKRLNQIENSTIEQQINSPSSESAHGVESSTIYAKGHVLQRILFRSYATCDLCQNSCSGVFHPPVSYQCTDCQIKLHACHLENNDYPLPQCAKAVGVCLLRASTVQDKEQWMEYLLLTMKSLKSLSSTPNITTRKPFNQELSNVSMPSTTLPSSPIGRCIPVHGCGPLQSLSPSVPSSPSSNLAIPIRFINLTPSSDHQISHAHSKSSICVRDSLKSRPIENLSVNNSTNDCALLSHQSYIPTLMSYSLRPTCTINCDNYNNSSNGNINSTTTSIESSTSSATSQLPGVNSSHEQQQQMSRSFTLGLTKYRSEDYADCSIGGNNSSNHHHYPGVVVRSISKRDSPNFHMINNSNHHHSNSYTGSSSSSSGNNNNNNTTKASYDLSPPILSSFHHHPQQQTSSIGSTDFTTNYHLDILLFNCIIHNTIS</sequence>
<feature type="coiled-coil region" evidence="11">
    <location>
        <begin position="626"/>
        <end position="682"/>
    </location>
</feature>
<feature type="compositionally biased region" description="Low complexity" evidence="12">
    <location>
        <begin position="1355"/>
        <end position="1365"/>
    </location>
</feature>
<feature type="region of interest" description="Disordered" evidence="12">
    <location>
        <begin position="1063"/>
        <end position="1094"/>
    </location>
</feature>
<feature type="compositionally biased region" description="Low complexity" evidence="12">
    <location>
        <begin position="1781"/>
        <end position="1800"/>
    </location>
</feature>
<dbReference type="Gene3D" id="1.10.510.10">
    <property type="entry name" value="Transferase(Phosphotransferase) domain 1"/>
    <property type="match status" value="1"/>
</dbReference>
<evidence type="ECO:0000256" key="8">
    <source>
        <dbReference type="ARBA" id="ARBA00047899"/>
    </source>
</evidence>
<dbReference type="InterPro" id="IPR008271">
    <property type="entry name" value="Ser/Thr_kinase_AS"/>
</dbReference>
<dbReference type="EC" id="2.7.11.1" evidence="1"/>
<feature type="region of interest" description="Disordered" evidence="12">
    <location>
        <begin position="425"/>
        <end position="475"/>
    </location>
</feature>
<feature type="compositionally biased region" description="Polar residues" evidence="12">
    <location>
        <begin position="1366"/>
        <end position="1376"/>
    </location>
</feature>
<feature type="coiled-coil region" evidence="11">
    <location>
        <begin position="827"/>
        <end position="927"/>
    </location>
</feature>
<evidence type="ECO:0000259" key="13">
    <source>
        <dbReference type="PROSITE" id="PS50011"/>
    </source>
</evidence>
<dbReference type="GO" id="GO:0004674">
    <property type="term" value="F:protein serine/threonine kinase activity"/>
    <property type="evidence" value="ECO:0007669"/>
    <property type="project" value="UniProtKB-KW"/>
</dbReference>
<comment type="catalytic activity">
    <reaction evidence="9">
        <text>L-seryl-[protein] + ATP = O-phospho-L-seryl-[protein] + ADP + H(+)</text>
        <dbReference type="Rhea" id="RHEA:17989"/>
        <dbReference type="Rhea" id="RHEA-COMP:9863"/>
        <dbReference type="Rhea" id="RHEA-COMP:11604"/>
        <dbReference type="ChEBI" id="CHEBI:15378"/>
        <dbReference type="ChEBI" id="CHEBI:29999"/>
        <dbReference type="ChEBI" id="CHEBI:30616"/>
        <dbReference type="ChEBI" id="CHEBI:83421"/>
        <dbReference type="ChEBI" id="CHEBI:456216"/>
        <dbReference type="EC" id="2.7.11.1"/>
    </reaction>
</comment>